<proteinExistence type="predicted"/>
<evidence type="ECO:0000313" key="2">
    <source>
        <dbReference type="Proteomes" id="UP000077266"/>
    </source>
</evidence>
<organism evidence="1 2">
    <name type="scientific">Exidia glandulosa HHB12029</name>
    <dbReference type="NCBI Taxonomy" id="1314781"/>
    <lineage>
        <taxon>Eukaryota</taxon>
        <taxon>Fungi</taxon>
        <taxon>Dikarya</taxon>
        <taxon>Basidiomycota</taxon>
        <taxon>Agaricomycotina</taxon>
        <taxon>Agaricomycetes</taxon>
        <taxon>Auriculariales</taxon>
        <taxon>Exidiaceae</taxon>
        <taxon>Exidia</taxon>
    </lineage>
</organism>
<feature type="non-terminal residue" evidence="1">
    <location>
        <position position="85"/>
    </location>
</feature>
<name>A0A166N052_EXIGL</name>
<protein>
    <submittedName>
        <fullName evidence="1">Uncharacterized protein</fullName>
    </submittedName>
</protein>
<keyword evidence="2" id="KW-1185">Reference proteome</keyword>
<sequence>MYQGGDGHFKRASKVHFDAIRGVKASMHVAYGFPMRSLIDRPPPYPPALQLRVLTLGQVNNDRAKFQARTFYIPSSASSHGPDLQ</sequence>
<evidence type="ECO:0000313" key="1">
    <source>
        <dbReference type="EMBL" id="KZV78608.1"/>
    </source>
</evidence>
<accession>A0A166N052</accession>
<reference evidence="1 2" key="1">
    <citation type="journal article" date="2016" name="Mol. Biol. Evol.">
        <title>Comparative Genomics of Early-Diverging Mushroom-Forming Fungi Provides Insights into the Origins of Lignocellulose Decay Capabilities.</title>
        <authorList>
            <person name="Nagy L.G."/>
            <person name="Riley R."/>
            <person name="Tritt A."/>
            <person name="Adam C."/>
            <person name="Daum C."/>
            <person name="Floudas D."/>
            <person name="Sun H."/>
            <person name="Yadav J.S."/>
            <person name="Pangilinan J."/>
            <person name="Larsson K.H."/>
            <person name="Matsuura K."/>
            <person name="Barry K."/>
            <person name="Labutti K."/>
            <person name="Kuo R."/>
            <person name="Ohm R.A."/>
            <person name="Bhattacharya S.S."/>
            <person name="Shirouzu T."/>
            <person name="Yoshinaga Y."/>
            <person name="Martin F.M."/>
            <person name="Grigoriev I.V."/>
            <person name="Hibbett D.S."/>
        </authorList>
    </citation>
    <scope>NUCLEOTIDE SEQUENCE [LARGE SCALE GENOMIC DNA]</scope>
    <source>
        <strain evidence="1 2">HHB12029</strain>
    </source>
</reference>
<dbReference type="AlphaFoldDB" id="A0A166N052"/>
<dbReference type="EMBL" id="KV426823">
    <property type="protein sequence ID" value="KZV78608.1"/>
    <property type="molecule type" value="Genomic_DNA"/>
</dbReference>
<gene>
    <name evidence="1" type="ORF">EXIGLDRAFT_737208</name>
</gene>
<dbReference type="Proteomes" id="UP000077266">
    <property type="component" value="Unassembled WGS sequence"/>
</dbReference>
<dbReference type="InParanoid" id="A0A166N052"/>